<protein>
    <submittedName>
        <fullName evidence="1">Uncharacterized protein</fullName>
    </submittedName>
</protein>
<dbReference type="RefSeq" id="WP_119114170.1">
    <property type="nucleotide sequence ID" value="NZ_JABUHL010000021.1"/>
</dbReference>
<dbReference type="EMBL" id="QWVT01000030">
    <property type="protein sequence ID" value="RID82899.1"/>
    <property type="molecule type" value="Genomic_DNA"/>
</dbReference>
<organism evidence="1 2">
    <name type="scientific">Mesobacillus zeae</name>
    <dbReference type="NCBI Taxonomy" id="1917180"/>
    <lineage>
        <taxon>Bacteria</taxon>
        <taxon>Bacillati</taxon>
        <taxon>Bacillota</taxon>
        <taxon>Bacilli</taxon>
        <taxon>Bacillales</taxon>
        <taxon>Bacillaceae</taxon>
        <taxon>Mesobacillus</taxon>
    </lineage>
</organism>
<name>A0A398AYZ9_9BACI</name>
<proteinExistence type="predicted"/>
<accession>A0A398AYZ9</accession>
<dbReference type="OrthoDB" id="2986817at2"/>
<evidence type="ECO:0000313" key="2">
    <source>
        <dbReference type="Proteomes" id="UP000265816"/>
    </source>
</evidence>
<dbReference type="Proteomes" id="UP000265816">
    <property type="component" value="Unassembled WGS sequence"/>
</dbReference>
<dbReference type="SUPFAM" id="SSF52540">
    <property type="entry name" value="P-loop containing nucleoside triphosphate hydrolases"/>
    <property type="match status" value="1"/>
</dbReference>
<dbReference type="InterPro" id="IPR027417">
    <property type="entry name" value="P-loop_NTPase"/>
</dbReference>
<sequence>MYDWKRYWRHRGVTINYDFEGLFDERLNSNKICHLSDKEDEKLLVLLGEPGIGKSNTLFAEYEWIKKNHKAIFINLRDYIDRRWLEEKITLTDDYFEWNQNNRKERVYIFLDAIDEALIQTKHNVNNILDYLVSIYEDNLFIRMTCRSSEWPEFISSRLVEILNVKKSDFEEKNILVLTPLTSTQIELALKTERINSEIFWGTVKSAKISSLTMHPYTLKMLLSLYKRDNSIPTSKKDLFSKGAEILCQEYNQTRQFYNSPTISHSDLLEIAQIIALVSIISSNLNIINSTSIEKANGYLELIKLQPQLEKKFSKITYVSLQQTLKSSLFIDIGQGLYTWSHKMICEYLAAQAIITLNIDLEVIKNLFVIRLREYVSISKEYLGVISWLLDERKDLLNFIIESQPEILFEIEFEIPIELREKVVKNIFWKISIADYKSNVYLDNKYKFLYFDGIEELIIENFEVGDNNAKLEALKIIQDCNLVKLYLFVEQASKEIKDYMVMKNIIKTLIQLAPSEKKINVLEYLELEDPDDEITGIVLNELWPNFISFKDLLKNIRIPHNTNFLGSYRSLLYNLEKRDFTVGEILDFTEYIIENCKIPDDYDLNKLTDRLYCSAIKLAQIDEYRDSIFRFIEVLLSDDIEYEIYRYLFILNTEDRRQLIDYLMETSIPLNSYAGILKVEDIEWIIENLVNKNKISNLLVMVVNLLKNDIYNDQDLFMKLNKLIMNNNFNSQITCCLFDAWELEDYYSKHYKRQYLESIKMDKEEKVSIPTIEELIEKIDSGESSYWVHLLQNISLDNSISYEKLISNFDILPDTLKSKIIVQAKNMLEIDFNPNEYLEKRNWSYYEISLFYTFNLVFEYEREHISNISKETLKIWLAVIINAPINTGSVEKEQQNKITDYLYDLIPEEFNELIILRINIINKKSDYPYRLSEDIKKYGNQVIFDYLKDNLYKHKITNKNLYQEICRLLISVGHRDIISFLKKGILKMSRLDIAIQTAEVLLEQNEGWECVFPQMIDYPMFCKEILLVIAKSRMRDTISNIPKRDYLLLYQMLENIYPDIKLDRVFKDGVMSEEDHIHSLKNSLLNALIDEATIASYRDIETLKRNFSMYSYWGNILQNARETYFSKNPIKVNPEDFITILMNSNSRIVETEEELVSVLMNVLNAVQNDLHGENSELFLLWIPNDKYIKPRGENEFSTYLMNRMKHHVERQNVILNREVEWRPSRPSSEGERTDIHVNAIAPNGNKITCIIEVKGNWNKELKTAMVNQLADRYLKDSSTCSGIYLVAWFESEEWEKDYRKPQRPFKEKQVAIDFFNNQSEELNKKGYYIKPYVMNLPY</sequence>
<reference evidence="1 2" key="1">
    <citation type="submission" date="2018-08" db="EMBL/GenBank/DDBJ databases">
        <title>Bacillus jemisoniae sp. nov., Bacillus chryseoplanitiae sp. nov., Bacillus resnikiae sp. nov., and Bacillus frankliniae sp. nov., isolated from Viking spacecraft and associated surfaces.</title>
        <authorList>
            <person name="Seuylemezian A."/>
            <person name="Vaishampayan P."/>
        </authorList>
    </citation>
    <scope>NUCLEOTIDE SEQUENCE [LARGE SCALE GENOMIC DNA]</scope>
    <source>
        <strain evidence="1 2">JJ-247</strain>
    </source>
</reference>
<keyword evidence="2" id="KW-1185">Reference proteome</keyword>
<evidence type="ECO:0000313" key="1">
    <source>
        <dbReference type="EMBL" id="RID82899.1"/>
    </source>
</evidence>
<gene>
    <name evidence="1" type="ORF">D1970_17545</name>
</gene>
<dbReference type="Gene3D" id="3.40.50.300">
    <property type="entry name" value="P-loop containing nucleotide triphosphate hydrolases"/>
    <property type="match status" value="1"/>
</dbReference>
<comment type="caution">
    <text evidence="1">The sequence shown here is derived from an EMBL/GenBank/DDBJ whole genome shotgun (WGS) entry which is preliminary data.</text>
</comment>